<dbReference type="Pfam" id="PF02146">
    <property type="entry name" value="SIR2"/>
    <property type="match status" value="1"/>
</dbReference>
<proteinExistence type="inferred from homology"/>
<dbReference type="InterPro" id="IPR026590">
    <property type="entry name" value="Ssirtuin_cat_dom"/>
</dbReference>
<dbReference type="Gene3D" id="3.30.1600.10">
    <property type="entry name" value="SIR2/SIRT2 'Small Domain"/>
    <property type="match status" value="1"/>
</dbReference>
<gene>
    <name evidence="4" type="primary">cobB</name>
    <name evidence="7" type="ORF">SAMN05216544_1667</name>
</gene>
<evidence type="ECO:0000256" key="1">
    <source>
        <dbReference type="ARBA" id="ARBA00022490"/>
    </source>
</evidence>
<dbReference type="GO" id="GO:0070403">
    <property type="term" value="F:NAD+ binding"/>
    <property type="evidence" value="ECO:0007669"/>
    <property type="project" value="UniProtKB-UniRule"/>
</dbReference>
<dbReference type="InterPro" id="IPR028628">
    <property type="entry name" value="Sirtuin_class_U"/>
</dbReference>
<feature type="binding site" evidence="4">
    <location>
        <position position="191"/>
    </location>
    <ligand>
        <name>NAD(+)</name>
        <dbReference type="ChEBI" id="CHEBI:57540"/>
    </ligand>
</feature>
<keyword evidence="1 4" id="KW-0963">Cytoplasm</keyword>
<evidence type="ECO:0000313" key="8">
    <source>
        <dbReference type="Proteomes" id="UP000187651"/>
    </source>
</evidence>
<dbReference type="InterPro" id="IPR003000">
    <property type="entry name" value="Sirtuin"/>
</dbReference>
<dbReference type="GO" id="GO:0005737">
    <property type="term" value="C:cytoplasm"/>
    <property type="evidence" value="ECO:0007669"/>
    <property type="project" value="UniProtKB-SubCell"/>
</dbReference>
<feature type="binding site" evidence="4">
    <location>
        <position position="105"/>
    </location>
    <ligand>
        <name>nicotinamide</name>
        <dbReference type="ChEBI" id="CHEBI:17154"/>
    </ligand>
</feature>
<feature type="binding site" evidence="4 5">
    <location>
        <position position="150"/>
    </location>
    <ligand>
        <name>Zn(2+)</name>
        <dbReference type="ChEBI" id="CHEBI:29105"/>
    </ligand>
</feature>
<feature type="binding site" evidence="4">
    <location>
        <position position="190"/>
    </location>
    <ligand>
        <name>NAD(+)</name>
        <dbReference type="ChEBI" id="CHEBI:57540"/>
    </ligand>
</feature>
<evidence type="ECO:0000256" key="4">
    <source>
        <dbReference type="HAMAP-Rule" id="MF_01968"/>
    </source>
</evidence>
<keyword evidence="8" id="KW-1185">Reference proteome</keyword>
<comment type="subcellular location">
    <subcellularLocation>
        <location evidence="4">Cytoplasm</location>
    </subcellularLocation>
</comment>
<evidence type="ECO:0000256" key="3">
    <source>
        <dbReference type="ARBA" id="ARBA00023027"/>
    </source>
</evidence>
<name>A0A1G9XVZ7_9FIRM</name>
<dbReference type="PANTHER" id="PTHR11085:SF4">
    <property type="entry name" value="NAD-DEPENDENT PROTEIN DEACYLASE"/>
    <property type="match status" value="1"/>
</dbReference>
<dbReference type="InterPro" id="IPR026591">
    <property type="entry name" value="Sirtuin_cat_small_dom_sf"/>
</dbReference>
<keyword evidence="2 4" id="KW-0808">Transferase</keyword>
<comment type="function">
    <text evidence="4">NAD-dependent protein deacetylase which modulates the activities of several enzymes which are inactive in their acetylated form.</text>
</comment>
<feature type="binding site" evidence="4 5">
    <location>
        <position position="132"/>
    </location>
    <ligand>
        <name>Zn(2+)</name>
        <dbReference type="ChEBI" id="CHEBI:29105"/>
    </ligand>
</feature>
<evidence type="ECO:0000259" key="6">
    <source>
        <dbReference type="PROSITE" id="PS50305"/>
    </source>
</evidence>
<feature type="binding site" evidence="4">
    <location>
        <position position="103"/>
    </location>
    <ligand>
        <name>NAD(+)</name>
        <dbReference type="ChEBI" id="CHEBI:57540"/>
    </ligand>
</feature>
<evidence type="ECO:0000313" key="7">
    <source>
        <dbReference type="EMBL" id="SDN01022.1"/>
    </source>
</evidence>
<keyword evidence="4 5" id="KW-0862">Zinc</keyword>
<dbReference type="EMBL" id="FNHZ01000004">
    <property type="protein sequence ID" value="SDN01022.1"/>
    <property type="molecule type" value="Genomic_DNA"/>
</dbReference>
<dbReference type="NCBIfam" id="NF001752">
    <property type="entry name" value="PRK00481.1-1"/>
    <property type="match status" value="1"/>
</dbReference>
<dbReference type="Gene3D" id="3.40.50.1220">
    <property type="entry name" value="TPP-binding domain"/>
    <property type="match status" value="1"/>
</dbReference>
<dbReference type="EC" id="2.3.1.286" evidence="4"/>
<dbReference type="GO" id="GO:0008270">
    <property type="term" value="F:zinc ion binding"/>
    <property type="evidence" value="ECO:0007669"/>
    <property type="project" value="UniProtKB-UniRule"/>
</dbReference>
<feature type="binding site" evidence="4">
    <location>
        <position position="35"/>
    </location>
    <ligand>
        <name>NAD(+)</name>
        <dbReference type="ChEBI" id="CHEBI:57540"/>
    </ligand>
</feature>
<dbReference type="PROSITE" id="PS50305">
    <property type="entry name" value="SIRTUIN"/>
    <property type="match status" value="1"/>
</dbReference>
<dbReference type="Proteomes" id="UP000187651">
    <property type="component" value="Unassembled WGS sequence"/>
</dbReference>
<dbReference type="GO" id="GO:0017136">
    <property type="term" value="F:histone deacetylase activity, NAD-dependent"/>
    <property type="evidence" value="ECO:0007669"/>
    <property type="project" value="TreeGrafter"/>
</dbReference>
<feature type="binding site" evidence="4">
    <location>
        <position position="27"/>
    </location>
    <ligand>
        <name>NAD(+)</name>
        <dbReference type="ChEBI" id="CHEBI:57540"/>
    </ligand>
</feature>
<dbReference type="SUPFAM" id="SSF52467">
    <property type="entry name" value="DHS-like NAD/FAD-binding domain"/>
    <property type="match status" value="1"/>
</dbReference>
<feature type="binding site" evidence="4">
    <location>
        <position position="105"/>
    </location>
    <ligand>
        <name>NAD(+)</name>
        <dbReference type="ChEBI" id="CHEBI:57540"/>
    </ligand>
</feature>
<dbReference type="InterPro" id="IPR029035">
    <property type="entry name" value="DHS-like_NAD/FAD-binding_dom"/>
</dbReference>
<feature type="binding site" evidence="4">
    <location>
        <position position="121"/>
    </location>
    <ligand>
        <name>NAD(+)</name>
        <dbReference type="ChEBI" id="CHEBI:57540"/>
    </ligand>
</feature>
<evidence type="ECO:0000256" key="2">
    <source>
        <dbReference type="ARBA" id="ARBA00022679"/>
    </source>
</evidence>
<feature type="binding site" evidence="4">
    <location>
        <position position="106"/>
    </location>
    <ligand>
        <name>NAD(+)</name>
        <dbReference type="ChEBI" id="CHEBI:57540"/>
    </ligand>
</feature>
<evidence type="ECO:0000256" key="5">
    <source>
        <dbReference type="PROSITE-ProRule" id="PRU00236"/>
    </source>
</evidence>
<comment type="caution">
    <text evidence="4">Lacks conserved residue(s) required for the propagation of feature annotation.</text>
</comment>
<protein>
    <recommendedName>
        <fullName evidence="4">NAD-dependent protein deacetylase</fullName>
        <ecNumber evidence="4">2.3.1.286</ecNumber>
    </recommendedName>
    <alternativeName>
        <fullName evidence="4">Regulatory protein SIR2 homolog</fullName>
    </alternativeName>
</protein>
<reference evidence="8" key="1">
    <citation type="submission" date="2016-10" db="EMBL/GenBank/DDBJ databases">
        <authorList>
            <person name="Varghese N."/>
            <person name="Submissions S."/>
        </authorList>
    </citation>
    <scope>NUCLEOTIDE SEQUENCE [LARGE SCALE GENOMIC DNA]</scope>
    <source>
        <strain evidence="8">M83</strain>
    </source>
</reference>
<feature type="binding site" evidence="4">
    <location>
        <position position="213"/>
    </location>
    <ligand>
        <name>NAD(+)</name>
        <dbReference type="ChEBI" id="CHEBI:57540"/>
    </ligand>
</feature>
<dbReference type="OrthoDB" id="9800582at2"/>
<comment type="catalytic activity">
    <reaction evidence="4">
        <text>N(6)-acetyl-L-lysyl-[protein] + NAD(+) + H2O = 2''-O-acetyl-ADP-D-ribose + nicotinamide + L-lysyl-[protein]</text>
        <dbReference type="Rhea" id="RHEA:43636"/>
        <dbReference type="Rhea" id="RHEA-COMP:9752"/>
        <dbReference type="Rhea" id="RHEA-COMP:10731"/>
        <dbReference type="ChEBI" id="CHEBI:15377"/>
        <dbReference type="ChEBI" id="CHEBI:17154"/>
        <dbReference type="ChEBI" id="CHEBI:29969"/>
        <dbReference type="ChEBI" id="CHEBI:57540"/>
        <dbReference type="ChEBI" id="CHEBI:61930"/>
        <dbReference type="ChEBI" id="CHEBI:83767"/>
        <dbReference type="EC" id="2.3.1.286"/>
    </reaction>
</comment>
<feature type="binding site" evidence="4">
    <location>
        <position position="106"/>
    </location>
    <ligand>
        <name>nicotinamide</name>
        <dbReference type="ChEBI" id="CHEBI:17154"/>
    </ligand>
</feature>
<feature type="binding site" evidence="4 5">
    <location>
        <position position="129"/>
    </location>
    <ligand>
        <name>Zn(2+)</name>
        <dbReference type="ChEBI" id="CHEBI:29105"/>
    </ligand>
</feature>
<feature type="binding site" evidence="4">
    <location>
        <position position="23"/>
    </location>
    <ligand>
        <name>NAD(+)</name>
        <dbReference type="ChEBI" id="CHEBI:57540"/>
    </ligand>
</feature>
<dbReference type="RefSeq" id="WP_074521733.1">
    <property type="nucleotide sequence ID" value="NZ_FNHZ01000004.1"/>
</dbReference>
<comment type="cofactor">
    <cofactor evidence="4">
        <name>Zn(2+)</name>
        <dbReference type="ChEBI" id="CHEBI:29105"/>
    </cofactor>
    <text evidence="4">Binds 1 zinc ion per subunit.</text>
</comment>
<keyword evidence="3 4" id="KW-0520">NAD</keyword>
<feature type="binding site" evidence="4">
    <location>
        <position position="34"/>
    </location>
    <ligand>
        <name>NAD(+)</name>
        <dbReference type="ChEBI" id="CHEBI:57540"/>
    </ligand>
</feature>
<feature type="binding site" evidence="4 5">
    <location>
        <position position="152"/>
    </location>
    <ligand>
        <name>Zn(2+)</name>
        <dbReference type="ChEBI" id="CHEBI:29105"/>
    </ligand>
</feature>
<dbReference type="PANTHER" id="PTHR11085">
    <property type="entry name" value="NAD-DEPENDENT PROTEIN DEACYLASE SIRTUIN-5, MITOCHONDRIAL-RELATED"/>
    <property type="match status" value="1"/>
</dbReference>
<comment type="similarity">
    <text evidence="4">Belongs to the sirtuin family. Class U subfamily.</text>
</comment>
<sequence>MSNIDEFLNLVKDSDNIVFFGGAGVSTESGIPDFRGADGLYMSKYNGLSPEEIISHSFYLRHPDVFYEFYREKMLFPEAKPSTTHLALAKLEEMGKLKGVITQNIDGLHQMACSKNVVELHGSVHRNYCTKCHKFYDMEYIFKSKNIPKCSCGGVIKPDVVLYEEGLNEDDIYKAVDLIRNADVLIIGGTSLGVYPAAGFVNEYRGSKMVLINKSKTPYDSKADLLINDALGEVFKHLL</sequence>
<feature type="binding site" evidence="4">
    <location>
        <position position="34"/>
    </location>
    <ligand>
        <name>nicotinamide</name>
        <dbReference type="ChEBI" id="CHEBI:17154"/>
    </ligand>
</feature>
<organism evidence="7 8">
    <name type="scientific">Lachnospira pectinoschiza</name>
    <dbReference type="NCBI Taxonomy" id="28052"/>
    <lineage>
        <taxon>Bacteria</taxon>
        <taxon>Bacillati</taxon>
        <taxon>Bacillota</taxon>
        <taxon>Clostridia</taxon>
        <taxon>Lachnospirales</taxon>
        <taxon>Lachnospiraceae</taxon>
        <taxon>Lachnospira</taxon>
    </lineage>
</organism>
<dbReference type="HAMAP" id="MF_01968">
    <property type="entry name" value="Sirtuin_ClassU"/>
    <property type="match status" value="1"/>
</dbReference>
<dbReference type="AlphaFoldDB" id="A0A1G9XVZ7"/>
<dbReference type="InterPro" id="IPR050134">
    <property type="entry name" value="NAD-dep_sirtuin_deacylases"/>
</dbReference>
<feature type="domain" description="Deacetylase sirtuin-type" evidence="6">
    <location>
        <begin position="1"/>
        <end position="239"/>
    </location>
</feature>
<feature type="active site" description="Proton acceptor" evidence="4 5">
    <location>
        <position position="121"/>
    </location>
</feature>
<accession>A0A1G9XVZ7</accession>
<keyword evidence="4 5" id="KW-0479">Metal-binding</keyword>